<dbReference type="PANTHER" id="PTHR30354">
    <property type="entry name" value="GNT FAMILY GLUCONATE TRANSPORTER"/>
    <property type="match status" value="1"/>
</dbReference>
<dbReference type="InterPro" id="IPR003474">
    <property type="entry name" value="Glcn_transporter"/>
</dbReference>
<organism evidence="2 3">
    <name type="scientific">Salmonella enteritidis (strain 2009K0958)</name>
    <dbReference type="NCBI Taxonomy" id="1192586"/>
    <lineage>
        <taxon>Bacteria</taxon>
        <taxon>Pseudomonadati</taxon>
        <taxon>Pseudomonadota</taxon>
        <taxon>Gammaproteobacteria</taxon>
        <taxon>Enterobacterales</taxon>
        <taxon>Enterobacteriaceae</taxon>
        <taxon>Salmonella</taxon>
    </lineage>
</organism>
<feature type="transmembrane region" description="Helical" evidence="1">
    <location>
        <begin position="35"/>
        <end position="53"/>
    </location>
</feature>
<feature type="transmembrane region" description="Helical" evidence="1">
    <location>
        <begin position="250"/>
        <end position="270"/>
    </location>
</feature>
<protein>
    <submittedName>
        <fullName evidence="2">Citrate transporter</fullName>
    </submittedName>
</protein>
<proteinExistence type="predicted"/>
<feature type="transmembrane region" description="Helical" evidence="1">
    <location>
        <begin position="6"/>
        <end position="28"/>
    </location>
</feature>
<dbReference type="PANTHER" id="PTHR30354:SF23">
    <property type="entry name" value="GNTP FAMILY PERMEASE"/>
    <property type="match status" value="1"/>
</dbReference>
<feature type="transmembrane region" description="Helical" evidence="1">
    <location>
        <begin position="105"/>
        <end position="135"/>
    </location>
</feature>
<feature type="transmembrane region" description="Helical" evidence="1">
    <location>
        <begin position="324"/>
        <end position="348"/>
    </location>
</feature>
<sequence length="429" mass="43353">MLKEAQYMTSISTLGAIAALVVAIVLILRKVSPAYGMMAGALVGGLIGGADLLQTVSLMVSGAQGIVNAVLRILAAGVLAGVLIESGAANTIAETIVRKVGETRALLALAIATLCLTAVGVFIDVAVITVAPIALSIARNAGLSKSAILLAMVGGGKAGNVMSPNPNAIAASDAFHVPLTSIMLAGVVPGIVGLIIAYLLAKRLNNKGAGVADHEVTHHDDSVARPGFLVAISAPLVAIFLLSLRPFAGISIDPLIALPVGGLVGLLLMGRARHCNQYMVAGLMRMAPVAIMLLGTGTLAGIIANSELKDVLIHGLTASGLPSWLLAPVSGAMMSMATASTTAGTAVASGVFSPTLLELGVSALAGAAMIHAGATVLDHLPHGSFFHATGGSVNMQIHERLKLMPYETLVGLAITFISTLMFGFFGFAG</sequence>
<feature type="transmembrane region" description="Helical" evidence="1">
    <location>
        <begin position="409"/>
        <end position="428"/>
    </location>
</feature>
<evidence type="ECO:0000313" key="3">
    <source>
        <dbReference type="Proteomes" id="UP000014535"/>
    </source>
</evidence>
<keyword evidence="1" id="KW-1133">Transmembrane helix</keyword>
<dbReference type="GO" id="GO:0005886">
    <property type="term" value="C:plasma membrane"/>
    <property type="evidence" value="ECO:0007669"/>
    <property type="project" value="TreeGrafter"/>
</dbReference>
<dbReference type="AlphaFoldDB" id="A0A656IA15"/>
<feature type="transmembrane region" description="Helical" evidence="1">
    <location>
        <begin position="282"/>
        <end position="304"/>
    </location>
</feature>
<name>A0A656IA15_SALE2</name>
<dbReference type="Proteomes" id="UP000014535">
    <property type="component" value="Unassembled WGS sequence"/>
</dbReference>
<dbReference type="Pfam" id="PF02447">
    <property type="entry name" value="GntP_permease"/>
    <property type="match status" value="1"/>
</dbReference>
<keyword evidence="1" id="KW-0472">Membrane</keyword>
<feature type="transmembrane region" description="Helical" evidence="1">
    <location>
        <begin position="65"/>
        <end position="84"/>
    </location>
</feature>
<evidence type="ECO:0000313" key="2">
    <source>
        <dbReference type="EMBL" id="EPI63368.1"/>
    </source>
</evidence>
<feature type="transmembrane region" description="Helical" evidence="1">
    <location>
        <begin position="355"/>
        <end position="377"/>
    </location>
</feature>
<feature type="transmembrane region" description="Helical" evidence="1">
    <location>
        <begin position="222"/>
        <end position="244"/>
    </location>
</feature>
<dbReference type="GO" id="GO:0015128">
    <property type="term" value="F:gluconate transmembrane transporter activity"/>
    <property type="evidence" value="ECO:0007669"/>
    <property type="project" value="InterPro"/>
</dbReference>
<comment type="caution">
    <text evidence="2">The sequence shown here is derived from an EMBL/GenBank/DDBJ whole genome shotgun (WGS) entry which is preliminary data.</text>
</comment>
<accession>A0A656IA15</accession>
<feature type="transmembrane region" description="Helical" evidence="1">
    <location>
        <begin position="182"/>
        <end position="201"/>
    </location>
</feature>
<dbReference type="EMBL" id="ATFT01000152">
    <property type="protein sequence ID" value="EPI63368.1"/>
    <property type="molecule type" value="Genomic_DNA"/>
</dbReference>
<evidence type="ECO:0000256" key="1">
    <source>
        <dbReference type="SAM" id="Phobius"/>
    </source>
</evidence>
<gene>
    <name evidence="2" type="ORF">A673_04772</name>
</gene>
<reference evidence="2 3" key="1">
    <citation type="submission" date="2013-04" db="EMBL/GenBank/DDBJ databases">
        <authorList>
            <person name="McClelland M."/>
            <person name="Porwollik S."/>
            <person name="Desai P."/>
            <person name="Cheng P."/>
            <person name="Wollam A."/>
            <person name="Pepin K."/>
            <person name="Palsikar V.B."/>
            <person name="Fulton L."/>
            <person name="Fulton R."/>
            <person name="Delehaunty K."/>
            <person name="Fronick C."/>
            <person name="Godfrey J."/>
            <person name="Waligorski J."/>
            <person name="Appelbaum E."/>
            <person name="Tomlinson C."/>
            <person name="Warren W."/>
            <person name="Sodergren E."/>
            <person name="Weinstock G."/>
            <person name="Wilson R.K."/>
        </authorList>
    </citation>
    <scope>NUCLEOTIDE SEQUENCE [LARGE SCALE GENOMIC DNA]</scope>
    <source>
        <strain evidence="2 3">2009K0958</strain>
    </source>
</reference>
<keyword evidence="1" id="KW-0812">Transmembrane</keyword>